<dbReference type="EMBL" id="BSUL01000001">
    <property type="protein sequence ID" value="GMA27402.1"/>
    <property type="molecule type" value="Genomic_DNA"/>
</dbReference>
<evidence type="ECO:0000259" key="3">
    <source>
        <dbReference type="SMART" id="SM01217"/>
    </source>
</evidence>
<accession>A0AA37UHS8</accession>
<comment type="caution">
    <text evidence="4">The sequence shown here is derived from an EMBL/GenBank/DDBJ whole genome shotgun (WGS) entry which is preliminary data.</text>
</comment>
<proteinExistence type="inferred from homology"/>
<organism evidence="4 5">
    <name type="scientific">Arenivirga flava</name>
    <dbReference type="NCBI Taxonomy" id="1930060"/>
    <lineage>
        <taxon>Bacteria</taxon>
        <taxon>Bacillati</taxon>
        <taxon>Actinomycetota</taxon>
        <taxon>Actinomycetes</taxon>
        <taxon>Micrococcales</taxon>
        <taxon>Microbacteriaceae</taxon>
        <taxon>Arenivirga</taxon>
    </lineage>
</organism>
<keyword evidence="2" id="KW-0378">Hydrolase</keyword>
<dbReference type="InterPro" id="IPR026891">
    <property type="entry name" value="Fn3-like"/>
</dbReference>
<dbReference type="InterPro" id="IPR002772">
    <property type="entry name" value="Glyco_hydro_3_C"/>
</dbReference>
<gene>
    <name evidence="4" type="ORF">GCM10025874_06550</name>
</gene>
<dbReference type="PANTHER" id="PTHR42715:SF10">
    <property type="entry name" value="BETA-GLUCOSIDASE"/>
    <property type="match status" value="1"/>
</dbReference>
<sequence>MTIAVVGDRAGLFGRGTSGEGCDAADLRLPGVQRELLEALLDTGRPVVVVLLTGRPYALGGIAERAAAVLQGFFPGQEGGPAIAEVLTGAVSPSGRLPVGIPRDPGGQPGTYLTAPLGQRSGVSNIDPTPLYPFGHGLGYTDFAWSGVEILGGAEEWPVDSAVEVAVTVTNTGERSGADVVQLYAHDPVAQVVRPVQRLVGFQRVALEPGASARVVLTVHADLLSFTGRAGHRIVEPGAVQLRVARSSGDVVAELDLVSVGAERRVGQDRELLATARVEAFEAVPV</sequence>
<dbReference type="InterPro" id="IPR050288">
    <property type="entry name" value="Cellulose_deg_GH3"/>
</dbReference>
<evidence type="ECO:0000256" key="1">
    <source>
        <dbReference type="ARBA" id="ARBA00005336"/>
    </source>
</evidence>
<keyword evidence="5" id="KW-1185">Reference proteome</keyword>
<dbReference type="Gene3D" id="2.60.40.10">
    <property type="entry name" value="Immunoglobulins"/>
    <property type="match status" value="1"/>
</dbReference>
<name>A0AA37UHS8_9MICO</name>
<dbReference type="GO" id="GO:0005975">
    <property type="term" value="P:carbohydrate metabolic process"/>
    <property type="evidence" value="ECO:0007669"/>
    <property type="project" value="InterPro"/>
</dbReference>
<dbReference type="Proteomes" id="UP001157160">
    <property type="component" value="Unassembled WGS sequence"/>
</dbReference>
<dbReference type="Gene3D" id="3.40.50.1700">
    <property type="entry name" value="Glycoside hydrolase family 3 C-terminal domain"/>
    <property type="match status" value="1"/>
</dbReference>
<reference evidence="4 5" key="1">
    <citation type="journal article" date="2014" name="Int. J. Syst. Evol. Microbiol.">
        <title>Complete genome sequence of Corynebacterium casei LMG S-19264T (=DSM 44701T), isolated from a smear-ripened cheese.</title>
        <authorList>
            <consortium name="US DOE Joint Genome Institute (JGI-PGF)"/>
            <person name="Walter F."/>
            <person name="Albersmeier A."/>
            <person name="Kalinowski J."/>
            <person name="Ruckert C."/>
        </authorList>
    </citation>
    <scope>NUCLEOTIDE SEQUENCE [LARGE SCALE GENOMIC DNA]</scope>
    <source>
        <strain evidence="4 5">NBRC 112289</strain>
    </source>
</reference>
<evidence type="ECO:0000313" key="5">
    <source>
        <dbReference type="Proteomes" id="UP001157160"/>
    </source>
</evidence>
<dbReference type="InterPro" id="IPR036881">
    <property type="entry name" value="Glyco_hydro_3_C_sf"/>
</dbReference>
<dbReference type="SUPFAM" id="SSF52279">
    <property type="entry name" value="Beta-D-glucan exohydrolase, C-terminal domain"/>
    <property type="match status" value="1"/>
</dbReference>
<dbReference type="InterPro" id="IPR013783">
    <property type="entry name" value="Ig-like_fold"/>
</dbReference>
<evidence type="ECO:0000313" key="4">
    <source>
        <dbReference type="EMBL" id="GMA27402.1"/>
    </source>
</evidence>
<dbReference type="Pfam" id="PF14310">
    <property type="entry name" value="Fn3-like"/>
    <property type="match status" value="1"/>
</dbReference>
<dbReference type="GO" id="GO:0004553">
    <property type="term" value="F:hydrolase activity, hydrolyzing O-glycosyl compounds"/>
    <property type="evidence" value="ECO:0007669"/>
    <property type="project" value="InterPro"/>
</dbReference>
<evidence type="ECO:0000256" key="2">
    <source>
        <dbReference type="ARBA" id="ARBA00022801"/>
    </source>
</evidence>
<comment type="similarity">
    <text evidence="1">Belongs to the glycosyl hydrolase 3 family.</text>
</comment>
<feature type="domain" description="Fibronectin type III-like" evidence="3">
    <location>
        <begin position="179"/>
        <end position="248"/>
    </location>
</feature>
<dbReference type="AlphaFoldDB" id="A0AA37UHS8"/>
<protein>
    <recommendedName>
        <fullName evidence="3">Fibronectin type III-like domain-containing protein</fullName>
    </recommendedName>
</protein>
<dbReference type="SMART" id="SM01217">
    <property type="entry name" value="Fn3_like"/>
    <property type="match status" value="1"/>
</dbReference>
<dbReference type="PANTHER" id="PTHR42715">
    <property type="entry name" value="BETA-GLUCOSIDASE"/>
    <property type="match status" value="1"/>
</dbReference>
<dbReference type="Pfam" id="PF01915">
    <property type="entry name" value="Glyco_hydro_3_C"/>
    <property type="match status" value="1"/>
</dbReference>